<feature type="domain" description="Sensor histidine kinase NatK-like C-terminal" evidence="2">
    <location>
        <begin position="236"/>
        <end position="335"/>
    </location>
</feature>
<keyword evidence="4" id="KW-1185">Reference proteome</keyword>
<dbReference type="Gene3D" id="3.30.565.10">
    <property type="entry name" value="Histidine kinase-like ATPase, C-terminal domain"/>
    <property type="match status" value="1"/>
</dbReference>
<dbReference type="STRING" id="411473.RUMCAL_00207"/>
<dbReference type="PANTHER" id="PTHR40448">
    <property type="entry name" value="TWO-COMPONENT SENSOR HISTIDINE KINASE"/>
    <property type="match status" value="1"/>
</dbReference>
<dbReference type="GO" id="GO:0042802">
    <property type="term" value="F:identical protein binding"/>
    <property type="evidence" value="ECO:0007669"/>
    <property type="project" value="TreeGrafter"/>
</dbReference>
<dbReference type="EMBL" id="AWVF01000026">
    <property type="protein sequence ID" value="ERJ97424.1"/>
    <property type="molecule type" value="Genomic_DNA"/>
</dbReference>
<dbReference type="InterPro" id="IPR036890">
    <property type="entry name" value="HATPase_C_sf"/>
</dbReference>
<dbReference type="Pfam" id="PF14501">
    <property type="entry name" value="HATPase_c_5"/>
    <property type="match status" value="1"/>
</dbReference>
<keyword evidence="1" id="KW-1133">Transmembrane helix</keyword>
<protein>
    <submittedName>
        <fullName evidence="3">ATPase/histidine kinase/DNA gyrase B/HSP90 domain protein</fullName>
    </submittedName>
</protein>
<keyword evidence="1" id="KW-0472">Membrane</keyword>
<reference evidence="3 4" key="1">
    <citation type="submission" date="2013-07" db="EMBL/GenBank/DDBJ databases">
        <authorList>
            <person name="Weinstock G."/>
            <person name="Sodergren E."/>
            <person name="Wylie T."/>
            <person name="Fulton L."/>
            <person name="Fulton R."/>
            <person name="Fronick C."/>
            <person name="O'Laughlin M."/>
            <person name="Godfrey J."/>
            <person name="Miner T."/>
            <person name="Herter B."/>
            <person name="Appelbaum E."/>
            <person name="Cordes M."/>
            <person name="Lek S."/>
            <person name="Wollam A."/>
            <person name="Pepin K.H."/>
            <person name="Palsikar V.B."/>
            <person name="Mitreva M."/>
            <person name="Wilson R.K."/>
        </authorList>
    </citation>
    <scope>NUCLEOTIDE SEQUENCE [LARGE SCALE GENOMIC DNA]</scope>
    <source>
        <strain evidence="3 4">ATCC 27760</strain>
    </source>
</reference>
<dbReference type="InterPro" id="IPR032834">
    <property type="entry name" value="NatK-like_C"/>
</dbReference>
<evidence type="ECO:0000259" key="2">
    <source>
        <dbReference type="Pfam" id="PF14501"/>
    </source>
</evidence>
<sequence>MLTLSADALGVIVVSAFHQNTISITLGTTALVWQHHIWNWILQIVLTRIAKILIRSKEQFKIRWHEVMFYVLVVLFEVGIFAYFSATAQEKSSGWAMLLFLAGFLGLDLYIIYIFHKISQMREKERQTDLMQQHQQLQLQMYRELQKLYQQTCETAHDINRHITALQAWIAGKSTRDGEQYLSDLSAAAKQLQPRIRNQNAILEIILNTAARRCEQEAIQLSLEIEDFPMEFLSDMDTTTIFSNLLDNAIDACMELDRSVKRIEVVLCQKMGLLALRMTNTCQAAADLSPRQWHSTKKDHMGIGLSNVRKTVEKYHGVVSVRTKEELFQVSVTIPIKS</sequence>
<proteinExistence type="predicted"/>
<dbReference type="CDD" id="cd16935">
    <property type="entry name" value="HATPase_AgrC-ComD-like"/>
    <property type="match status" value="1"/>
</dbReference>
<evidence type="ECO:0000256" key="1">
    <source>
        <dbReference type="SAM" id="Phobius"/>
    </source>
</evidence>
<accession>U2M6Q1</accession>
<organism evidence="3 4">
    <name type="scientific">Ruminococcus callidus ATCC 27760</name>
    <dbReference type="NCBI Taxonomy" id="411473"/>
    <lineage>
        <taxon>Bacteria</taxon>
        <taxon>Bacillati</taxon>
        <taxon>Bacillota</taxon>
        <taxon>Clostridia</taxon>
        <taxon>Eubacteriales</taxon>
        <taxon>Oscillospiraceae</taxon>
        <taxon>Ruminococcus</taxon>
    </lineage>
</organism>
<dbReference type="AlphaFoldDB" id="U2M6Q1"/>
<name>U2M6Q1_9FIRM</name>
<evidence type="ECO:0000313" key="4">
    <source>
        <dbReference type="Proteomes" id="UP000016662"/>
    </source>
</evidence>
<dbReference type="GO" id="GO:0016301">
    <property type="term" value="F:kinase activity"/>
    <property type="evidence" value="ECO:0007669"/>
    <property type="project" value="UniProtKB-KW"/>
</dbReference>
<dbReference type="SUPFAM" id="SSF55874">
    <property type="entry name" value="ATPase domain of HSP90 chaperone/DNA topoisomerase II/histidine kinase"/>
    <property type="match status" value="1"/>
</dbReference>
<keyword evidence="1" id="KW-0812">Transmembrane</keyword>
<keyword evidence="3" id="KW-0418">Kinase</keyword>
<evidence type="ECO:0000313" key="3">
    <source>
        <dbReference type="EMBL" id="ERJ97424.1"/>
    </source>
</evidence>
<keyword evidence="3" id="KW-0808">Transferase</keyword>
<comment type="caution">
    <text evidence="3">The sequence shown here is derived from an EMBL/GenBank/DDBJ whole genome shotgun (WGS) entry which is preliminary data.</text>
</comment>
<dbReference type="HOGENOM" id="CLU_020211_13_6_9"/>
<dbReference type="PANTHER" id="PTHR40448:SF1">
    <property type="entry name" value="TWO-COMPONENT SENSOR HISTIDINE KINASE"/>
    <property type="match status" value="1"/>
</dbReference>
<gene>
    <name evidence="3" type="ORF">RUMCAL_00207</name>
</gene>
<dbReference type="PATRIC" id="fig|411473.3.peg.179"/>
<dbReference type="eggNOG" id="COG3290">
    <property type="taxonomic scope" value="Bacteria"/>
</dbReference>
<dbReference type="Proteomes" id="UP000016662">
    <property type="component" value="Unassembled WGS sequence"/>
</dbReference>
<feature type="transmembrane region" description="Helical" evidence="1">
    <location>
        <begin position="67"/>
        <end position="86"/>
    </location>
</feature>
<feature type="transmembrane region" description="Helical" evidence="1">
    <location>
        <begin position="92"/>
        <end position="115"/>
    </location>
</feature>